<evidence type="ECO:0000313" key="2">
    <source>
        <dbReference type="Proteomes" id="UP000055024"/>
    </source>
</evidence>
<dbReference type="Proteomes" id="UP000055024">
    <property type="component" value="Unassembled WGS sequence"/>
</dbReference>
<keyword evidence="2" id="KW-1185">Reference proteome</keyword>
<gene>
    <name evidence="1" type="ORF">T11_2942</name>
</gene>
<name>A0A0V1H041_9BILA</name>
<proteinExistence type="predicted"/>
<protein>
    <submittedName>
        <fullName evidence="1">Uncharacterized protein</fullName>
    </submittedName>
</protein>
<dbReference type="AlphaFoldDB" id="A0A0V1H041"/>
<comment type="caution">
    <text evidence="1">The sequence shown here is derived from an EMBL/GenBank/DDBJ whole genome shotgun (WGS) entry which is preliminary data.</text>
</comment>
<sequence length="84" mass="9740">MENNSTQHFSLSRELTTDRIVENDQSAVLDELAVVDSADFKIFFVIQEIDSLFNDQIFMVIKISAIFFQKQQHYIERVPTLGTI</sequence>
<dbReference type="EMBL" id="JYDP01000186">
    <property type="protein sequence ID" value="KRZ03653.1"/>
    <property type="molecule type" value="Genomic_DNA"/>
</dbReference>
<evidence type="ECO:0000313" key="1">
    <source>
        <dbReference type="EMBL" id="KRZ03653.1"/>
    </source>
</evidence>
<organism evidence="1 2">
    <name type="scientific">Trichinella zimbabwensis</name>
    <dbReference type="NCBI Taxonomy" id="268475"/>
    <lineage>
        <taxon>Eukaryota</taxon>
        <taxon>Metazoa</taxon>
        <taxon>Ecdysozoa</taxon>
        <taxon>Nematoda</taxon>
        <taxon>Enoplea</taxon>
        <taxon>Dorylaimia</taxon>
        <taxon>Trichinellida</taxon>
        <taxon>Trichinellidae</taxon>
        <taxon>Trichinella</taxon>
    </lineage>
</organism>
<reference evidence="1 2" key="1">
    <citation type="submission" date="2015-01" db="EMBL/GenBank/DDBJ databases">
        <title>Evolution of Trichinella species and genotypes.</title>
        <authorList>
            <person name="Korhonen P.K."/>
            <person name="Edoardo P."/>
            <person name="Giuseppe L.R."/>
            <person name="Gasser R.B."/>
        </authorList>
    </citation>
    <scope>NUCLEOTIDE SEQUENCE [LARGE SCALE GENOMIC DNA]</scope>
    <source>
        <strain evidence="1">ISS1029</strain>
    </source>
</reference>
<accession>A0A0V1H041</accession>